<accession>A0A370KGF1</accession>
<sequence>MSSELHVILRSKDLLMLEGVLDAAGYGPASSVSNPKRYSVAAKLLVGLFHSGMTSEDDLAMELERYFGRSTSPISPPSFERTRAAIQGRPLP</sequence>
<dbReference type="RefSeq" id="WP_016555866.1">
    <property type="nucleotide sequence ID" value="NZ_KZ857269.1"/>
</dbReference>
<evidence type="ECO:0000313" key="2">
    <source>
        <dbReference type="EMBL" id="RDJ03554.1"/>
    </source>
</evidence>
<dbReference type="EMBL" id="NAAC01000042">
    <property type="protein sequence ID" value="RDJ03554.1"/>
    <property type="molecule type" value="Genomic_DNA"/>
</dbReference>
<evidence type="ECO:0000313" key="3">
    <source>
        <dbReference type="Proteomes" id="UP000254939"/>
    </source>
</evidence>
<dbReference type="Proteomes" id="UP000254939">
    <property type="component" value="Unassembled WGS sequence"/>
</dbReference>
<name>A0A370KGF1_9HYPH</name>
<dbReference type="OrthoDB" id="8381555at2"/>
<protein>
    <submittedName>
        <fullName evidence="2">Uncharacterized protein</fullName>
    </submittedName>
</protein>
<feature type="region of interest" description="Disordered" evidence="1">
    <location>
        <begin position="70"/>
        <end position="92"/>
    </location>
</feature>
<reference evidence="2 3" key="1">
    <citation type="submission" date="2017-03" db="EMBL/GenBank/DDBJ databases">
        <title>Genome analysis of Rhizobial strains effectives or ineffectives for nitrogen fixation isolated from bean seeds.</title>
        <authorList>
            <person name="Peralta H."/>
            <person name="Aguilar-Vera A."/>
            <person name="Mora Y."/>
            <person name="Vargas-Lagunas C."/>
            <person name="Girard L."/>
            <person name="Mora J."/>
        </authorList>
    </citation>
    <scope>NUCLEOTIDE SEQUENCE [LARGE SCALE GENOMIC DNA]</scope>
    <source>
        <strain evidence="2 3">CCGM3</strain>
    </source>
</reference>
<gene>
    <name evidence="2" type="ORF">B5K06_29605</name>
</gene>
<proteinExistence type="predicted"/>
<evidence type="ECO:0000256" key="1">
    <source>
        <dbReference type="SAM" id="MobiDB-lite"/>
    </source>
</evidence>
<comment type="caution">
    <text evidence="2">The sequence shown here is derived from an EMBL/GenBank/DDBJ whole genome shotgun (WGS) entry which is preliminary data.</text>
</comment>
<organism evidence="2 3">
    <name type="scientific">Rhizobium grahamii</name>
    <dbReference type="NCBI Taxonomy" id="1120045"/>
    <lineage>
        <taxon>Bacteria</taxon>
        <taxon>Pseudomonadati</taxon>
        <taxon>Pseudomonadota</taxon>
        <taxon>Alphaproteobacteria</taxon>
        <taxon>Hyphomicrobiales</taxon>
        <taxon>Rhizobiaceae</taxon>
        <taxon>Rhizobium/Agrobacterium group</taxon>
        <taxon>Rhizobium</taxon>
    </lineage>
</organism>
<dbReference type="AlphaFoldDB" id="A0A370KGF1"/>